<proteinExistence type="predicted"/>
<dbReference type="RefSeq" id="WP_114219417.1">
    <property type="nucleotide sequence ID" value="NZ_CP035282.1"/>
</dbReference>
<dbReference type="KEGG" id="spoa:EQM13_01005"/>
<accession>A0A410Q8I3</accession>
<evidence type="ECO:0000313" key="2">
    <source>
        <dbReference type="Proteomes" id="UP000287969"/>
    </source>
</evidence>
<sequence>MLNRSEVERRIGSTNSAGLIAILYEALIDNFNDSIKAIENNDRETLNFINNNSRDILAELISVLKGDSEIARNLREIYIYLNKLITKAENFRNPDLYESAAKIVRPLYDGFMQLEESEDPKVVAGLTYGKNFVSEYNYKEGKTFKG</sequence>
<dbReference type="Proteomes" id="UP000287969">
    <property type="component" value="Chromosome"/>
</dbReference>
<dbReference type="GO" id="GO:0044780">
    <property type="term" value="P:bacterial-type flagellum assembly"/>
    <property type="evidence" value="ECO:0007669"/>
    <property type="project" value="InterPro"/>
</dbReference>
<evidence type="ECO:0000313" key="1">
    <source>
        <dbReference type="EMBL" id="QAT60248.1"/>
    </source>
</evidence>
<reference evidence="2" key="1">
    <citation type="submission" date="2019-01" db="EMBL/GenBank/DDBJ databases">
        <title>Draft genomes of a novel of Sporanaerobacter strains.</title>
        <authorList>
            <person name="Ma S."/>
        </authorList>
    </citation>
    <scope>NUCLEOTIDE SEQUENCE [LARGE SCALE GENOMIC DNA]</scope>
    <source>
        <strain evidence="2">NJN-17</strain>
    </source>
</reference>
<protein>
    <submittedName>
        <fullName evidence="1">Flagellar protein FliS</fullName>
    </submittedName>
</protein>
<dbReference type="SUPFAM" id="SSF101116">
    <property type="entry name" value="Flagellar export chaperone FliS"/>
    <property type="match status" value="1"/>
</dbReference>
<dbReference type="EMBL" id="CP035282">
    <property type="protein sequence ID" value="QAT60248.1"/>
    <property type="molecule type" value="Genomic_DNA"/>
</dbReference>
<keyword evidence="2" id="KW-1185">Reference proteome</keyword>
<keyword evidence="1" id="KW-0966">Cell projection</keyword>
<dbReference type="AlphaFoldDB" id="A0A410Q8I3"/>
<dbReference type="InterPro" id="IPR003713">
    <property type="entry name" value="FliS"/>
</dbReference>
<organism evidence="1 2">
    <name type="scientific">Acidilutibacter cellobiosedens</name>
    <dbReference type="NCBI Taxonomy" id="2507161"/>
    <lineage>
        <taxon>Bacteria</taxon>
        <taxon>Bacillati</taxon>
        <taxon>Bacillota</taxon>
        <taxon>Tissierellia</taxon>
        <taxon>Tissierellales</taxon>
        <taxon>Acidilutibacteraceae</taxon>
        <taxon>Acidilutibacter</taxon>
    </lineage>
</organism>
<dbReference type="Pfam" id="PF02561">
    <property type="entry name" value="FliS"/>
    <property type="match status" value="1"/>
</dbReference>
<keyword evidence="1" id="KW-0969">Cilium</keyword>
<keyword evidence="1" id="KW-0282">Flagellum</keyword>
<gene>
    <name evidence="1" type="ORF">EQM13_01005</name>
</gene>
<dbReference type="CDD" id="cd16098">
    <property type="entry name" value="FliS"/>
    <property type="match status" value="1"/>
</dbReference>
<name>A0A410Q8I3_9FIRM</name>
<dbReference type="Gene3D" id="1.20.120.340">
    <property type="entry name" value="Flagellar protein FliS"/>
    <property type="match status" value="1"/>
</dbReference>
<dbReference type="InterPro" id="IPR036584">
    <property type="entry name" value="FliS_sf"/>
</dbReference>
<dbReference type="OrthoDB" id="1767099at2"/>